<dbReference type="Proteomes" id="UP000295416">
    <property type="component" value="Unassembled WGS sequence"/>
</dbReference>
<gene>
    <name evidence="3" type="ORF">EV207_10144</name>
</gene>
<evidence type="ECO:0000313" key="4">
    <source>
        <dbReference type="Proteomes" id="UP000295416"/>
    </source>
</evidence>
<evidence type="ECO:0000313" key="3">
    <source>
        <dbReference type="EMBL" id="TCP32071.1"/>
    </source>
</evidence>
<dbReference type="GO" id="GO:0016779">
    <property type="term" value="F:nucleotidyltransferase activity"/>
    <property type="evidence" value="ECO:0007669"/>
    <property type="project" value="UniProtKB-KW"/>
</dbReference>
<dbReference type="GO" id="GO:0008641">
    <property type="term" value="F:ubiquitin-like modifier activating enzyme activity"/>
    <property type="evidence" value="ECO:0007669"/>
    <property type="project" value="InterPro"/>
</dbReference>
<accession>A0A4R2PDA3</accession>
<dbReference type="FunFam" id="3.40.50.720:FF:000080">
    <property type="entry name" value="Thiazole biosynthesis adenylyltransferase ThiF"/>
    <property type="match status" value="1"/>
</dbReference>
<evidence type="ECO:0000259" key="2">
    <source>
        <dbReference type="Pfam" id="PF00899"/>
    </source>
</evidence>
<dbReference type="CDD" id="cd00757">
    <property type="entry name" value="ThiF_MoeB_HesA_family"/>
    <property type="match status" value="1"/>
</dbReference>
<dbReference type="GO" id="GO:0004792">
    <property type="term" value="F:thiosulfate-cyanide sulfurtransferase activity"/>
    <property type="evidence" value="ECO:0007669"/>
    <property type="project" value="TreeGrafter"/>
</dbReference>
<proteinExistence type="inferred from homology"/>
<dbReference type="InterPro" id="IPR035985">
    <property type="entry name" value="Ubiquitin-activating_enz"/>
</dbReference>
<dbReference type="Pfam" id="PF00899">
    <property type="entry name" value="ThiF"/>
    <property type="match status" value="1"/>
</dbReference>
<evidence type="ECO:0000256" key="1">
    <source>
        <dbReference type="ARBA" id="ARBA00009919"/>
    </source>
</evidence>
<sequence>MNNRYSRQVRFRPIGESGQQELQKKQVLVVGAGALGTNISEMLVRAGVGKLTIIDRDFVEWSNLQRQQLYTEKDAQEAVPKATAAAAHLRKINSSVEIEGIAGEFNPNYSEDLFRQYDLILDATDNFDTRLVINDMAQKHKIPWVYGGCTGSVGMTFTIIPNLTPCLSCLMGNLPFQAETCDTVGIIAPIVQWVTAQQVTEALKILTGANDELRMTLLFHDIWKNHSSSIKVSRLKKEDCPSCGENAVFPHLDIGNQTKSTILCGRDTVQIRPGQNSPVNFDRIKKALKEECMDVLENDFLIQANIENHRIVLFNDGRALIHGTKDPAAAKELYHQLLAK</sequence>
<dbReference type="RefSeq" id="WP_132742590.1">
    <property type="nucleotide sequence ID" value="NZ_SLXK01000001.1"/>
</dbReference>
<dbReference type="InterPro" id="IPR045886">
    <property type="entry name" value="ThiF/MoeB/HesA"/>
</dbReference>
<dbReference type="AlphaFoldDB" id="A0A4R2PDA3"/>
<dbReference type="SUPFAM" id="SSF69572">
    <property type="entry name" value="Activating enzymes of the ubiquitin-like proteins"/>
    <property type="match status" value="1"/>
</dbReference>
<dbReference type="PANTHER" id="PTHR10953:SF102">
    <property type="entry name" value="ADENYLYLTRANSFERASE AND SULFURTRANSFERASE MOCS3"/>
    <property type="match status" value="1"/>
</dbReference>
<dbReference type="InterPro" id="IPR000594">
    <property type="entry name" value="ThiF_NAD_FAD-bd"/>
</dbReference>
<keyword evidence="3" id="KW-0548">Nucleotidyltransferase</keyword>
<organism evidence="3 4">
    <name type="scientific">Scopulibacillus darangshiensis</name>
    <dbReference type="NCBI Taxonomy" id="442528"/>
    <lineage>
        <taxon>Bacteria</taxon>
        <taxon>Bacillati</taxon>
        <taxon>Bacillota</taxon>
        <taxon>Bacilli</taxon>
        <taxon>Bacillales</taxon>
        <taxon>Sporolactobacillaceae</taxon>
        <taxon>Scopulibacillus</taxon>
    </lineage>
</organism>
<dbReference type="GO" id="GO:0005829">
    <property type="term" value="C:cytosol"/>
    <property type="evidence" value="ECO:0007669"/>
    <property type="project" value="TreeGrafter"/>
</dbReference>
<dbReference type="GO" id="GO:0008146">
    <property type="term" value="F:sulfotransferase activity"/>
    <property type="evidence" value="ECO:0007669"/>
    <property type="project" value="TreeGrafter"/>
</dbReference>
<keyword evidence="4" id="KW-1185">Reference proteome</keyword>
<reference evidence="3 4" key="1">
    <citation type="submission" date="2019-03" db="EMBL/GenBank/DDBJ databases">
        <title>Genomic Encyclopedia of Type Strains, Phase IV (KMG-IV): sequencing the most valuable type-strain genomes for metagenomic binning, comparative biology and taxonomic classification.</title>
        <authorList>
            <person name="Goeker M."/>
        </authorList>
    </citation>
    <scope>NUCLEOTIDE SEQUENCE [LARGE SCALE GENOMIC DNA]</scope>
    <source>
        <strain evidence="3 4">DSM 19377</strain>
    </source>
</reference>
<feature type="domain" description="THIF-type NAD/FAD binding fold" evidence="2">
    <location>
        <begin position="5"/>
        <end position="241"/>
    </location>
</feature>
<dbReference type="EMBL" id="SLXK01000001">
    <property type="protein sequence ID" value="TCP32071.1"/>
    <property type="molecule type" value="Genomic_DNA"/>
</dbReference>
<name>A0A4R2PDA3_9BACL</name>
<keyword evidence="3" id="KW-0808">Transferase</keyword>
<protein>
    <submittedName>
        <fullName evidence="3">Molybdopterin/thiamine biosynthesis adenylyltransferase</fullName>
    </submittedName>
</protein>
<dbReference type="PANTHER" id="PTHR10953">
    <property type="entry name" value="UBIQUITIN-ACTIVATING ENZYME E1"/>
    <property type="match status" value="1"/>
</dbReference>
<comment type="caution">
    <text evidence="3">The sequence shown here is derived from an EMBL/GenBank/DDBJ whole genome shotgun (WGS) entry which is preliminary data.</text>
</comment>
<comment type="similarity">
    <text evidence="1">Belongs to the HesA/MoeB/ThiF family.</text>
</comment>
<dbReference type="Gene3D" id="3.40.50.720">
    <property type="entry name" value="NAD(P)-binding Rossmann-like Domain"/>
    <property type="match status" value="1"/>
</dbReference>
<dbReference type="OrthoDB" id="9804286at2"/>